<evidence type="ECO:0000256" key="2">
    <source>
        <dbReference type="SAM" id="MobiDB-lite"/>
    </source>
</evidence>
<dbReference type="GO" id="GO:0043812">
    <property type="term" value="F:phosphatidylinositol-4-phosphate phosphatase activity"/>
    <property type="evidence" value="ECO:0007669"/>
    <property type="project" value="TreeGrafter"/>
</dbReference>
<dbReference type="PANTHER" id="PTHR45662:SF10">
    <property type="entry name" value="PHOSPHOINOSITIDE PHOSPHATASE SAC8"/>
    <property type="match status" value="1"/>
</dbReference>
<name>A0A3L6S859_PANMI</name>
<keyword evidence="5" id="KW-1185">Reference proteome</keyword>
<evidence type="ECO:0000259" key="3">
    <source>
        <dbReference type="PROSITE" id="PS50275"/>
    </source>
</evidence>
<feature type="domain" description="SAC" evidence="3">
    <location>
        <begin position="141"/>
        <end position="453"/>
    </location>
</feature>
<comment type="caution">
    <text evidence="4">The sequence shown here is derived from an EMBL/GenBank/DDBJ whole genome shotgun (WGS) entry which is preliminary data.</text>
</comment>
<dbReference type="STRING" id="4540.A0A3L6S859"/>
<dbReference type="Proteomes" id="UP000275267">
    <property type="component" value="Unassembled WGS sequence"/>
</dbReference>
<evidence type="ECO:0000313" key="5">
    <source>
        <dbReference type="Proteomes" id="UP000275267"/>
    </source>
</evidence>
<dbReference type="PANTHER" id="PTHR45662">
    <property type="entry name" value="PHOSPHATIDYLINOSITIDE PHOSPHATASE SAC1"/>
    <property type="match status" value="1"/>
</dbReference>
<gene>
    <name evidence="4" type="ORF">C2845_PM02G29350</name>
</gene>
<dbReference type="PROSITE" id="PS50275">
    <property type="entry name" value="SAC"/>
    <property type="match status" value="1"/>
</dbReference>
<dbReference type="InterPro" id="IPR002013">
    <property type="entry name" value="SAC_dom"/>
</dbReference>
<dbReference type="OrthoDB" id="405996at2759"/>
<feature type="region of interest" description="Disordered" evidence="2">
    <location>
        <begin position="546"/>
        <end position="591"/>
    </location>
</feature>
<dbReference type="AlphaFoldDB" id="A0A3L6S859"/>
<dbReference type="EMBL" id="PQIB02000005">
    <property type="protein sequence ID" value="RLN16282.1"/>
    <property type="molecule type" value="Genomic_DNA"/>
</dbReference>
<protein>
    <submittedName>
        <fullName evidence="4">Phosphoinositide phosphatase SAC8 isoform X1</fullName>
    </submittedName>
</protein>
<dbReference type="CDD" id="cd15873">
    <property type="entry name" value="R-SNARE_STXBP5_6"/>
    <property type="match status" value="1"/>
</dbReference>
<proteinExistence type="predicted"/>
<dbReference type="GO" id="GO:0046856">
    <property type="term" value="P:phosphatidylinositol dephosphorylation"/>
    <property type="evidence" value="ECO:0007669"/>
    <property type="project" value="TreeGrafter"/>
</dbReference>
<feature type="coiled-coil region" evidence="1">
    <location>
        <begin position="611"/>
        <end position="652"/>
    </location>
</feature>
<dbReference type="Gene3D" id="1.20.5.110">
    <property type="match status" value="1"/>
</dbReference>
<dbReference type="SUPFAM" id="SSF58038">
    <property type="entry name" value="SNARE fusion complex"/>
    <property type="match status" value="1"/>
</dbReference>
<feature type="compositionally biased region" description="Basic and acidic residues" evidence="2">
    <location>
        <begin position="570"/>
        <end position="579"/>
    </location>
</feature>
<dbReference type="Pfam" id="PF02383">
    <property type="entry name" value="Syja_N"/>
    <property type="match status" value="1"/>
</dbReference>
<feature type="compositionally biased region" description="Basic and acidic residues" evidence="2">
    <location>
        <begin position="546"/>
        <end position="555"/>
    </location>
</feature>
<sequence length="659" mass="73707">MARPNAGADEAPLLAEEPLRPGACSRELELREFRDRYVIRSLDGGAAFAVARSGGSIRPLSPEEAAAGSDCKVSRIYGVAGIIRLLAGSYVLVITSRKDAGSYQGSPVYHANSMKFLCCNEAIKHLTSQEKKDEAYFMSLLRIAETTCGLYYSYDRDLTLNLQRASKLAAGRIHKPLWKQADPRFVWNKNLLEELIEAKSAQFTLKDRPVRITLFSRRCNRRLGTRMWRRGANLEGATANFVETEQLVEYEGLTSSFIQVRGSIPLLWEQIVDLSYKPRLSIIEHEETPKVVQRHFHDLSQRYGETVVIDLTDKRGDEGDLSNAFAAEMSRIRDVRYVHFDFHHVCRGGNFDNLQALYSQIEEAIQKQGYFLMNSKGEILLEQSGVVRSNCIDCLDRTNVTQSFLARKSLDLQLQRMGALSSSESISISDSINDIFKKLWVEHGDELSLEYAGSYALKGDLVRYGRQTLPGLIKDGMSALSRYYLNNFHDGVRQDALDLISGYYTVSQGSSSPFHTGGFESASYLPVASAIIVGGITATTFTLSQDDSKADDKAPSKPASPSTSAVSSKTKTDVEREQLFDGSSDVHTPRKKSTQEILTKYKFKGDAAAAAAHAKQKLMERQEKLARITEQSAELESEAENFATLAQQIRKNMENKWWK</sequence>
<feature type="compositionally biased region" description="Low complexity" evidence="2">
    <location>
        <begin position="556"/>
        <end position="569"/>
    </location>
</feature>
<evidence type="ECO:0000313" key="4">
    <source>
        <dbReference type="EMBL" id="RLN16282.1"/>
    </source>
</evidence>
<dbReference type="GO" id="GO:0005783">
    <property type="term" value="C:endoplasmic reticulum"/>
    <property type="evidence" value="ECO:0007669"/>
    <property type="project" value="TreeGrafter"/>
</dbReference>
<organism evidence="4 5">
    <name type="scientific">Panicum miliaceum</name>
    <name type="common">Proso millet</name>
    <name type="synonym">Broomcorn millet</name>
    <dbReference type="NCBI Taxonomy" id="4540"/>
    <lineage>
        <taxon>Eukaryota</taxon>
        <taxon>Viridiplantae</taxon>
        <taxon>Streptophyta</taxon>
        <taxon>Embryophyta</taxon>
        <taxon>Tracheophyta</taxon>
        <taxon>Spermatophyta</taxon>
        <taxon>Magnoliopsida</taxon>
        <taxon>Liliopsida</taxon>
        <taxon>Poales</taxon>
        <taxon>Poaceae</taxon>
        <taxon>PACMAD clade</taxon>
        <taxon>Panicoideae</taxon>
        <taxon>Panicodae</taxon>
        <taxon>Paniceae</taxon>
        <taxon>Panicinae</taxon>
        <taxon>Panicum</taxon>
        <taxon>Panicum sect. Panicum</taxon>
    </lineage>
</organism>
<reference evidence="5" key="1">
    <citation type="journal article" date="2019" name="Nat. Commun.">
        <title>The genome of broomcorn millet.</title>
        <authorList>
            <person name="Zou C."/>
            <person name="Miki D."/>
            <person name="Li D."/>
            <person name="Tang Q."/>
            <person name="Xiao L."/>
            <person name="Rajput S."/>
            <person name="Deng P."/>
            <person name="Jia W."/>
            <person name="Huang R."/>
            <person name="Zhang M."/>
            <person name="Sun Y."/>
            <person name="Hu J."/>
            <person name="Fu X."/>
            <person name="Schnable P.S."/>
            <person name="Li F."/>
            <person name="Zhang H."/>
            <person name="Feng B."/>
            <person name="Zhu X."/>
            <person name="Liu R."/>
            <person name="Schnable J.C."/>
            <person name="Zhu J.-K."/>
            <person name="Zhang H."/>
        </authorList>
    </citation>
    <scope>NUCLEOTIDE SEQUENCE [LARGE SCALE GENOMIC DNA]</scope>
</reference>
<evidence type="ECO:0000256" key="1">
    <source>
        <dbReference type="SAM" id="Coils"/>
    </source>
</evidence>
<keyword evidence="1" id="KW-0175">Coiled coil</keyword>
<accession>A0A3L6S859</accession>